<dbReference type="AlphaFoldDB" id="A0A9W6EKM8"/>
<name>A0A9W6EKM8_ASPTU</name>
<sequence length="312" mass="35360">MLLITLTPKLETLRLKITNEGLEGLEGLEPLWERDSQSMRSHGYLANLKELDIKCGEILHKSMRGLFHLMHLPNLNELTLCDADEDGPGCPPLELLLPKSLSITTLKLVGVKFHQATLRQMVHACRSLKVFWYYPAWNSEDASHPKRSDLVSILKPHQNSLQEIDAELDAVRLHDFSEYGSFTAFTSLTHLGLEQIGLKDAADLPGSLEHLELLMCAQPVFEFLTSLISKSKIGQLALKSLTIYQYGDTHSRECNWILGIKPFPELWETEEGRLEMMKACRRLDDLIETADFSVEILCCPAWKTYLDLEGKA</sequence>
<dbReference type="SUPFAM" id="SSF52047">
    <property type="entry name" value="RNI-like"/>
    <property type="match status" value="1"/>
</dbReference>
<dbReference type="EMBL" id="BRPE01000003">
    <property type="protein sequence ID" value="GLA82590.1"/>
    <property type="molecule type" value="Genomic_DNA"/>
</dbReference>
<proteinExistence type="predicted"/>
<protein>
    <recommendedName>
        <fullName evidence="3">F-box domain-containing protein</fullName>
    </recommendedName>
</protein>
<evidence type="ECO:0000313" key="1">
    <source>
        <dbReference type="EMBL" id="GLA82590.1"/>
    </source>
</evidence>
<evidence type="ECO:0008006" key="3">
    <source>
        <dbReference type="Google" id="ProtNLM"/>
    </source>
</evidence>
<accession>A0A9W6EKM8</accession>
<organism evidence="1 2">
    <name type="scientific">Aspergillus tubingensis</name>
    <dbReference type="NCBI Taxonomy" id="5068"/>
    <lineage>
        <taxon>Eukaryota</taxon>
        <taxon>Fungi</taxon>
        <taxon>Dikarya</taxon>
        <taxon>Ascomycota</taxon>
        <taxon>Pezizomycotina</taxon>
        <taxon>Eurotiomycetes</taxon>
        <taxon>Eurotiomycetidae</taxon>
        <taxon>Eurotiales</taxon>
        <taxon>Aspergillaceae</taxon>
        <taxon>Aspergillus</taxon>
        <taxon>Aspergillus subgen. Circumdati</taxon>
    </lineage>
</organism>
<comment type="caution">
    <text evidence="1">The sequence shown here is derived from an EMBL/GenBank/DDBJ whole genome shotgun (WGS) entry which is preliminary data.</text>
</comment>
<reference evidence="1" key="1">
    <citation type="submission" date="2022-07" db="EMBL/GenBank/DDBJ databases">
        <title>Taxonomy of Aspergillus series Nigri: significant species reduction supported by multi-species coalescent approaches.</title>
        <authorList>
            <person name="Bian C."/>
            <person name="Kusuya Y."/>
            <person name="Sklenar F."/>
            <person name="D'hooge E."/>
            <person name="Yaguchi T."/>
            <person name="Takahashi H."/>
            <person name="Hubka V."/>
        </authorList>
    </citation>
    <scope>NUCLEOTIDE SEQUENCE</scope>
    <source>
        <strain evidence="1">IFM 56815</strain>
    </source>
</reference>
<dbReference type="Gene3D" id="3.80.10.10">
    <property type="entry name" value="Ribonuclease Inhibitor"/>
    <property type="match status" value="1"/>
</dbReference>
<dbReference type="InterPro" id="IPR032675">
    <property type="entry name" value="LRR_dom_sf"/>
</dbReference>
<evidence type="ECO:0000313" key="2">
    <source>
        <dbReference type="Proteomes" id="UP001144157"/>
    </source>
</evidence>
<gene>
    <name evidence="1" type="ORF">AtubIFM56815_006777</name>
</gene>
<dbReference type="Proteomes" id="UP001144157">
    <property type="component" value="Unassembled WGS sequence"/>
</dbReference>